<dbReference type="PANTHER" id="PTHR23417">
    <property type="entry name" value="3-DEOXY-D-MANNO-OCTULOSONIC-ACID TRANSFERASE/TRNA GUANINE-N 7 - -METHYLTRANSFERASE"/>
    <property type="match status" value="1"/>
</dbReference>
<feature type="binding site" evidence="7">
    <location>
        <position position="75"/>
    </location>
    <ligand>
        <name>S-adenosyl-L-methionine</name>
        <dbReference type="ChEBI" id="CHEBI:59789"/>
    </ligand>
</feature>
<dbReference type="Gene3D" id="3.40.50.150">
    <property type="entry name" value="Vaccinia Virus protein VP39"/>
    <property type="match status" value="1"/>
</dbReference>
<dbReference type="EMBL" id="BCNO01000001">
    <property type="protein sequence ID" value="GAQ95090.1"/>
    <property type="molecule type" value="Genomic_DNA"/>
</dbReference>
<protein>
    <recommendedName>
        <fullName evidence="7">tRNA (guanine-N(7)-)-methyltransferase</fullName>
        <ecNumber evidence="7">2.1.1.33</ecNumber>
    </recommendedName>
    <alternativeName>
        <fullName evidence="7">tRNA (guanine(46)-N(7))-methyltransferase</fullName>
    </alternativeName>
    <alternativeName>
        <fullName evidence="7">tRNA(m7G46)-methyltransferase</fullName>
    </alternativeName>
</protein>
<comment type="function">
    <text evidence="2 7">Catalyzes the formation of N(7)-methylguanine at position 46 (m7G46) in tRNA.</text>
</comment>
<evidence type="ECO:0000313" key="9">
    <source>
        <dbReference type="Proteomes" id="UP000054976"/>
    </source>
</evidence>
<organism evidence="8 9">
    <name type="scientific">Thermodesulfovibrio aggregans</name>
    <dbReference type="NCBI Taxonomy" id="86166"/>
    <lineage>
        <taxon>Bacteria</taxon>
        <taxon>Pseudomonadati</taxon>
        <taxon>Nitrospirota</taxon>
        <taxon>Thermodesulfovibrionia</taxon>
        <taxon>Thermodesulfovibrionales</taxon>
        <taxon>Thermodesulfovibrionaceae</taxon>
        <taxon>Thermodesulfovibrio</taxon>
    </lineage>
</organism>
<comment type="catalytic activity">
    <reaction evidence="1 7">
        <text>guanosine(46) in tRNA + S-adenosyl-L-methionine = N(7)-methylguanosine(46) in tRNA + S-adenosyl-L-homocysteine</text>
        <dbReference type="Rhea" id="RHEA:42708"/>
        <dbReference type="Rhea" id="RHEA-COMP:10188"/>
        <dbReference type="Rhea" id="RHEA-COMP:10189"/>
        <dbReference type="ChEBI" id="CHEBI:57856"/>
        <dbReference type="ChEBI" id="CHEBI:59789"/>
        <dbReference type="ChEBI" id="CHEBI:74269"/>
        <dbReference type="ChEBI" id="CHEBI:74480"/>
        <dbReference type="EC" id="2.1.1.33"/>
    </reaction>
</comment>
<dbReference type="RefSeq" id="WP_059176487.1">
    <property type="nucleotide sequence ID" value="NZ_BCNO01000001.1"/>
</dbReference>
<dbReference type="HAMAP" id="MF_01057">
    <property type="entry name" value="tRNA_methyltr_TrmB"/>
    <property type="match status" value="1"/>
</dbReference>
<comment type="similarity">
    <text evidence="7">Belongs to the class I-like SAM-binding methyltransferase superfamily. TrmB family.</text>
</comment>
<evidence type="ECO:0000256" key="3">
    <source>
        <dbReference type="ARBA" id="ARBA00022603"/>
    </source>
</evidence>
<dbReference type="Proteomes" id="UP000054976">
    <property type="component" value="Unassembled WGS sequence"/>
</dbReference>
<dbReference type="AlphaFoldDB" id="A0A0U9HSI7"/>
<feature type="binding site" evidence="7">
    <location>
        <begin position="166"/>
        <end position="169"/>
    </location>
    <ligand>
        <name>substrate</name>
    </ligand>
</feature>
<name>A0A0U9HSI7_9BACT</name>
<dbReference type="Pfam" id="PF02390">
    <property type="entry name" value="Methyltransf_4"/>
    <property type="match status" value="1"/>
</dbReference>
<evidence type="ECO:0000256" key="5">
    <source>
        <dbReference type="ARBA" id="ARBA00022691"/>
    </source>
</evidence>
<evidence type="ECO:0000256" key="4">
    <source>
        <dbReference type="ARBA" id="ARBA00022679"/>
    </source>
</evidence>
<dbReference type="GO" id="GO:0008176">
    <property type="term" value="F:tRNA (guanine(46)-N7)-methyltransferase activity"/>
    <property type="evidence" value="ECO:0007669"/>
    <property type="project" value="UniProtKB-UniRule"/>
</dbReference>
<dbReference type="PANTHER" id="PTHR23417:SF14">
    <property type="entry name" value="PENTACOTRIPEPTIDE-REPEAT REGION OF PRORP DOMAIN-CONTAINING PROTEIN"/>
    <property type="match status" value="1"/>
</dbReference>
<gene>
    <name evidence="7" type="primary">trmB</name>
    <name evidence="8" type="ORF">TAGGR_11291</name>
</gene>
<sequence length="302" mass="35866">MWHYYIDWRKVKKPLAFENFTVEIGFGSGDFLIKLAEENRDEVFFGIEKSWISINKLLKKCSLKKIDNIYCTRLDAYWAFQLLFKDRSVKKIIMNYPDPWFKKSHAERRLTKRENLYVYAKKLIPSGEVQIRTDDYSFVEFTLQEVSLLSCFSLSVSNPTINEPLTKYEKKWLSAGKDIWDIFLKKEKEPYNLEVNEIKEVTELYPVKVLVNKEKVEFLSHREFKIEDGLYLKCFSIWRKEQDYALEVLLSENGFLQTFIVTVKKKNDYFIIDISQFSEVLKTEGIQKALVFLGKIIGKEIK</sequence>
<feature type="binding site" evidence="7">
    <location>
        <position position="102"/>
    </location>
    <ligand>
        <name>substrate</name>
    </ligand>
</feature>
<keyword evidence="5 7" id="KW-0949">S-adenosyl-L-methionine</keyword>
<keyword evidence="9" id="KW-1185">Reference proteome</keyword>
<evidence type="ECO:0000256" key="2">
    <source>
        <dbReference type="ARBA" id="ARBA00003015"/>
    </source>
</evidence>
<dbReference type="STRING" id="86166.TAGGR_11291"/>
<dbReference type="NCBIfam" id="TIGR00091">
    <property type="entry name" value="tRNA (guanosine(46)-N7)-methyltransferase TrmB"/>
    <property type="match status" value="1"/>
</dbReference>
<dbReference type="InterPro" id="IPR055361">
    <property type="entry name" value="tRNA_methyltr_TrmB_bact"/>
</dbReference>
<dbReference type="GO" id="GO:0043527">
    <property type="term" value="C:tRNA methyltransferase complex"/>
    <property type="evidence" value="ECO:0007669"/>
    <property type="project" value="TreeGrafter"/>
</dbReference>
<feature type="binding site" evidence="7">
    <location>
        <position position="98"/>
    </location>
    <ligand>
        <name>S-adenosyl-L-methionine</name>
        <dbReference type="ChEBI" id="CHEBI:59789"/>
    </ligand>
</feature>
<dbReference type="PROSITE" id="PS51625">
    <property type="entry name" value="SAM_MT_TRMB"/>
    <property type="match status" value="1"/>
</dbReference>
<evidence type="ECO:0000256" key="1">
    <source>
        <dbReference type="ARBA" id="ARBA00000142"/>
    </source>
</evidence>
<dbReference type="UniPathway" id="UPA00989"/>
<dbReference type="OrthoDB" id="9802090at2"/>
<reference evidence="9" key="1">
    <citation type="submission" date="2016-01" db="EMBL/GenBank/DDBJ databases">
        <title>Draft genome sequence of Thermodesulfovibrio aggregans strain TGE-P1.</title>
        <authorList>
            <person name="Sekiguchi Y."/>
            <person name="Ohashi A."/>
            <person name="Matsuura N."/>
            <person name="Tourlousse M.D."/>
        </authorList>
    </citation>
    <scope>NUCLEOTIDE SEQUENCE [LARGE SCALE GENOMIC DNA]</scope>
    <source>
        <strain evidence="9">TGE-P1</strain>
    </source>
</reference>
<accession>A0A0U9HSI7</accession>
<evidence type="ECO:0000256" key="7">
    <source>
        <dbReference type="HAMAP-Rule" id="MF_01057"/>
    </source>
</evidence>
<comment type="caution">
    <text evidence="8">The sequence shown here is derived from an EMBL/GenBank/DDBJ whole genome shotgun (WGS) entry which is preliminary data.</text>
</comment>
<dbReference type="InterPro" id="IPR003358">
    <property type="entry name" value="tRNA_(Gua-N-7)_MeTrfase_Trmb"/>
</dbReference>
<dbReference type="InterPro" id="IPR029063">
    <property type="entry name" value="SAM-dependent_MTases_sf"/>
</dbReference>
<dbReference type="SUPFAM" id="SSF53335">
    <property type="entry name" value="S-adenosyl-L-methionine-dependent methyltransferases"/>
    <property type="match status" value="1"/>
</dbReference>
<dbReference type="EC" id="2.1.1.33" evidence="7"/>
<feature type="binding site" evidence="7">
    <location>
        <position position="23"/>
    </location>
    <ligand>
        <name>S-adenosyl-L-methionine</name>
        <dbReference type="ChEBI" id="CHEBI:59789"/>
    </ligand>
</feature>
<feature type="binding site" evidence="7">
    <location>
        <position position="134"/>
    </location>
    <ligand>
        <name>substrate</name>
    </ligand>
</feature>
<evidence type="ECO:0000256" key="6">
    <source>
        <dbReference type="ARBA" id="ARBA00022694"/>
    </source>
</evidence>
<proteinExistence type="inferred from homology"/>
<comment type="pathway">
    <text evidence="7">tRNA modification; N(7)-methylguanine-tRNA biosynthesis.</text>
</comment>
<keyword evidence="6 7" id="KW-0819">tRNA processing</keyword>
<feature type="binding site" evidence="7">
    <location>
        <position position="48"/>
    </location>
    <ligand>
        <name>S-adenosyl-L-methionine</name>
        <dbReference type="ChEBI" id="CHEBI:59789"/>
    </ligand>
</feature>
<evidence type="ECO:0000313" key="8">
    <source>
        <dbReference type="EMBL" id="GAQ95090.1"/>
    </source>
</evidence>
<keyword evidence="4 7" id="KW-0808">Transferase</keyword>
<comment type="caution">
    <text evidence="7">Lacks conserved residue(s) required for the propagation of feature annotation.</text>
</comment>
<keyword evidence="3 7" id="KW-0489">Methyltransferase</keyword>